<evidence type="ECO:0000313" key="3">
    <source>
        <dbReference type="Proteomes" id="UP000279236"/>
    </source>
</evidence>
<feature type="compositionally biased region" description="Gly residues" evidence="1">
    <location>
        <begin position="840"/>
        <end position="861"/>
    </location>
</feature>
<feature type="region of interest" description="Disordered" evidence="1">
    <location>
        <begin position="218"/>
        <end position="384"/>
    </location>
</feature>
<feature type="region of interest" description="Disordered" evidence="1">
    <location>
        <begin position="760"/>
        <end position="875"/>
    </location>
</feature>
<proteinExistence type="predicted"/>
<sequence length="921" mass="95565">MQRSSKGNNLHHHHRLSLPLFHTPDHWFHHNNHHAADGWGVSVDHVDSPPHLFLPPRPPVNSSGTATAGMDHRDRDVNGNVVHGDTLLNVPVADVVARLGVNVTVAHQPHHGSGLSPPPSKQSSTDTSTTSPTSPTGVIAGLGAGGGRARTRPPSPAQDRTPRARSLYDQLPDDEEKPGRDEQDKIEKRKRKSRRSSRLDFDRRSTYTTYSIKDDREDAPLVERERDKDMLGGERRERNKDRDKEKRASWHSLTTWLPPNKRKSLSIGVGAAGTGGPGPASTGADSPKTSPTTTTQIVPDAPRTASPTNIPTPPPGLAVFDQQNQHQQPQKPSPVARMRPPLPNFTDPAPPSANPTPHPSLDVHTEPQPLHVYPPSASSHVPLSDTLLPAGQQTPATTTTAVVASQVSGSLLESPAPPPAPGIVPPAFTLGGGAGWLRQAQIVLSDWSGSLLHKPPATITTPPHPPDPLPPAPATTPSPGATTAGDADASRPVSPSPVSPVSPSAMSSASRPVLARGQAVGSASPAPPSMHDALVSTLTRPLPPSHPPTPPPLSRSASSPGPSAMTGGGTGATGAAPQRSATHGGDNEKGVAVEKLLAGALEADGERVTRALRDQIEAVLAAQDAIGRAHLSLEGVGAPPVEELDSPPDNEKTPAAVEDKAEVTHTEDIAKPAAAAAAATEAPSDKDTAVPPPKTKEAAKDPKEVERAEARQKAREKKAAAELNRRAAGVEDIMAKLSTLAASLKSYHALGTPSLSFAPNANASQAPTPIASTRSPPSLAHHAPARSLSSRHPVVTIAHPSAAGLAPNHRRLEGGEPVTHSPMVSSPLAMTPGSRTRAGAGVGIHGHGGGAGNGTGTGMGNPGASHTQDKAAHLGAARRPQLWLQRSGSAGAGVPIHPHIGNIAGEPMTMSPSELGHHRPW</sequence>
<feature type="compositionally biased region" description="Low complexity" evidence="1">
    <location>
        <begin position="501"/>
        <end position="513"/>
    </location>
</feature>
<accession>A0A427XWI7</accession>
<gene>
    <name evidence="2" type="ORF">EHS24_006866</name>
</gene>
<feature type="compositionally biased region" description="Basic and acidic residues" evidence="1">
    <location>
        <begin position="683"/>
        <end position="717"/>
    </location>
</feature>
<feature type="region of interest" description="Disordered" evidence="1">
    <location>
        <begin position="454"/>
        <end position="589"/>
    </location>
</feature>
<feature type="compositionally biased region" description="Polar residues" evidence="1">
    <location>
        <begin position="287"/>
        <end position="297"/>
    </location>
</feature>
<dbReference type="EMBL" id="RSCE01000004">
    <property type="protein sequence ID" value="RSH83202.1"/>
    <property type="molecule type" value="Genomic_DNA"/>
</dbReference>
<feature type="region of interest" description="Disordered" evidence="1">
    <location>
        <begin position="637"/>
        <end position="717"/>
    </location>
</feature>
<dbReference type="OrthoDB" id="2537650at2759"/>
<feature type="compositionally biased region" description="Basic and acidic residues" evidence="1">
    <location>
        <begin position="218"/>
        <end position="248"/>
    </location>
</feature>
<feature type="compositionally biased region" description="Polar residues" evidence="1">
    <location>
        <begin position="760"/>
        <end position="776"/>
    </location>
</feature>
<feature type="compositionally biased region" description="Pro residues" evidence="1">
    <location>
        <begin position="541"/>
        <end position="553"/>
    </location>
</feature>
<feature type="compositionally biased region" description="Pro residues" evidence="1">
    <location>
        <begin position="462"/>
        <end position="476"/>
    </location>
</feature>
<dbReference type="AlphaFoldDB" id="A0A427XWI7"/>
<dbReference type="STRING" id="105984.A0A427XWI7"/>
<evidence type="ECO:0000313" key="2">
    <source>
        <dbReference type="EMBL" id="RSH83202.1"/>
    </source>
</evidence>
<keyword evidence="3" id="KW-1185">Reference proteome</keyword>
<dbReference type="RefSeq" id="XP_028477154.1">
    <property type="nucleotide sequence ID" value="XM_028622262.1"/>
</dbReference>
<reference evidence="2 3" key="1">
    <citation type="submission" date="2018-11" db="EMBL/GenBank/DDBJ databases">
        <title>Genome sequence of Apiotrichum porosum DSM 27194.</title>
        <authorList>
            <person name="Aliyu H."/>
            <person name="Gorte O."/>
            <person name="Ochsenreither K."/>
        </authorList>
    </citation>
    <scope>NUCLEOTIDE SEQUENCE [LARGE SCALE GENOMIC DNA]</scope>
    <source>
        <strain evidence="2 3">DSM 27194</strain>
    </source>
</reference>
<dbReference type="GeneID" id="39591409"/>
<feature type="region of interest" description="Disordered" evidence="1">
    <location>
        <begin position="53"/>
        <end position="73"/>
    </location>
</feature>
<dbReference type="Proteomes" id="UP000279236">
    <property type="component" value="Unassembled WGS sequence"/>
</dbReference>
<feature type="compositionally biased region" description="Low complexity" evidence="1">
    <location>
        <begin position="111"/>
        <end position="136"/>
    </location>
</feature>
<organism evidence="2 3">
    <name type="scientific">Apiotrichum porosum</name>
    <dbReference type="NCBI Taxonomy" id="105984"/>
    <lineage>
        <taxon>Eukaryota</taxon>
        <taxon>Fungi</taxon>
        <taxon>Dikarya</taxon>
        <taxon>Basidiomycota</taxon>
        <taxon>Agaricomycotina</taxon>
        <taxon>Tremellomycetes</taxon>
        <taxon>Trichosporonales</taxon>
        <taxon>Trichosporonaceae</taxon>
        <taxon>Apiotrichum</taxon>
    </lineage>
</organism>
<evidence type="ECO:0000256" key="1">
    <source>
        <dbReference type="SAM" id="MobiDB-lite"/>
    </source>
</evidence>
<protein>
    <submittedName>
        <fullName evidence="2">Uncharacterized protein</fullName>
    </submittedName>
</protein>
<feature type="region of interest" description="Disordered" evidence="1">
    <location>
        <begin position="107"/>
        <end position="200"/>
    </location>
</feature>
<feature type="compositionally biased region" description="Basic and acidic residues" evidence="1">
    <location>
        <begin position="177"/>
        <end position="187"/>
    </location>
</feature>
<comment type="caution">
    <text evidence="2">The sequence shown here is derived from an EMBL/GenBank/DDBJ whole genome shotgun (WGS) entry which is preliminary data.</text>
</comment>
<name>A0A427XWI7_9TREE</name>
<feature type="compositionally biased region" description="Low complexity" evidence="1">
    <location>
        <begin position="554"/>
        <end position="565"/>
    </location>
</feature>
<feature type="compositionally biased region" description="Pro residues" evidence="1">
    <location>
        <begin position="340"/>
        <end position="358"/>
    </location>
</feature>
<feature type="compositionally biased region" description="Basic and acidic residues" evidence="1">
    <location>
        <begin position="649"/>
        <end position="670"/>
    </location>
</feature>